<comment type="caution">
    <text evidence="1">The sequence shown here is derived from an EMBL/GenBank/DDBJ whole genome shotgun (WGS) entry which is preliminary data.</text>
</comment>
<protein>
    <submittedName>
        <fullName evidence="1">DNA-directed RNA polymerase subunit beta</fullName>
    </submittedName>
</protein>
<evidence type="ECO:0000313" key="1">
    <source>
        <dbReference type="EMBL" id="MDY0394203.1"/>
    </source>
</evidence>
<sequence length="45" mass="4875">MLVLAAAALVIGLMIGYGVIGNGNPFDALHKETWQHIVDIVKKEK</sequence>
<dbReference type="InterPro" id="IPR024596">
    <property type="entry name" value="RNApol_su_b/EpuA"/>
</dbReference>
<gene>
    <name evidence="1" type="ORF">RWE15_06535</name>
</gene>
<name>A0ABU5C4G6_9BACI</name>
<reference evidence="1 2" key="1">
    <citation type="submission" date="2023-10" db="EMBL/GenBank/DDBJ databases">
        <title>Virgibacillus halophilus 5B73C genome.</title>
        <authorList>
            <person name="Miliotis G."/>
            <person name="Sengupta P."/>
            <person name="Hameed A."/>
            <person name="Chuvochina M."/>
            <person name="Mcdonagh F."/>
            <person name="Simpson A.C."/>
            <person name="Singh N.K."/>
            <person name="Rekha P.D."/>
            <person name="Raman K."/>
            <person name="Hugenholtz P."/>
            <person name="Venkateswaran K."/>
        </authorList>
    </citation>
    <scope>NUCLEOTIDE SEQUENCE [LARGE SCALE GENOMIC DNA]</scope>
    <source>
        <strain evidence="1 2">5B73C</strain>
    </source>
</reference>
<dbReference type="Pfam" id="PF11772">
    <property type="entry name" value="EpuA"/>
    <property type="match status" value="1"/>
</dbReference>
<dbReference type="GO" id="GO:0000428">
    <property type="term" value="C:DNA-directed RNA polymerase complex"/>
    <property type="evidence" value="ECO:0007669"/>
    <property type="project" value="UniProtKB-KW"/>
</dbReference>
<evidence type="ECO:0000313" key="2">
    <source>
        <dbReference type="Proteomes" id="UP001281447"/>
    </source>
</evidence>
<accession>A0ABU5C4G6</accession>
<keyword evidence="2" id="KW-1185">Reference proteome</keyword>
<organism evidence="1 2">
    <name type="scientific">Tigheibacillus halophilus</name>
    <dbReference type="NCBI Taxonomy" id="361280"/>
    <lineage>
        <taxon>Bacteria</taxon>
        <taxon>Bacillati</taxon>
        <taxon>Bacillota</taxon>
        <taxon>Bacilli</taxon>
        <taxon>Bacillales</taxon>
        <taxon>Bacillaceae</taxon>
        <taxon>Tigheibacillus</taxon>
    </lineage>
</organism>
<keyword evidence="1" id="KW-0240">DNA-directed RNA polymerase</keyword>
<dbReference type="EMBL" id="JAWDIP010000003">
    <property type="protein sequence ID" value="MDY0394203.1"/>
    <property type="molecule type" value="Genomic_DNA"/>
</dbReference>
<keyword evidence="1" id="KW-0804">Transcription</keyword>
<dbReference type="Proteomes" id="UP001281447">
    <property type="component" value="Unassembled WGS sequence"/>
</dbReference>
<proteinExistence type="predicted"/>